<keyword evidence="3" id="KW-1185">Reference proteome</keyword>
<dbReference type="Pfam" id="PF00837">
    <property type="entry name" value="T4_deiodinase"/>
    <property type="match status" value="1"/>
</dbReference>
<keyword evidence="1" id="KW-0712">Selenocysteine</keyword>
<dbReference type="AlphaFoldDB" id="A0A9W9YQK5"/>
<dbReference type="PANTHER" id="PTHR11781">
    <property type="entry name" value="IODOTHYRONINE DEIODINASE"/>
    <property type="match status" value="1"/>
</dbReference>
<dbReference type="OrthoDB" id="428577at2759"/>
<accession>A0A9W9YQK5</accession>
<comment type="similarity">
    <text evidence="1">Belongs to the iodothyronine deiodinase family.</text>
</comment>
<dbReference type="PANTHER" id="PTHR11781:SF24">
    <property type="entry name" value="IODOTHYRONINE DEIODINASE"/>
    <property type="match status" value="1"/>
</dbReference>
<dbReference type="GO" id="GO:0042403">
    <property type="term" value="P:thyroid hormone metabolic process"/>
    <property type="evidence" value="ECO:0007669"/>
    <property type="project" value="TreeGrafter"/>
</dbReference>
<dbReference type="GO" id="GO:0042446">
    <property type="term" value="P:hormone biosynthetic process"/>
    <property type="evidence" value="ECO:0007669"/>
    <property type="project" value="UniProtKB-KW"/>
</dbReference>
<keyword evidence="1" id="KW-0560">Oxidoreductase</keyword>
<sequence length="127" mass="14226">MTMLKKYQRLASEFSEVADFAVVYIEEAHPVDGWAFKGTSDIPMHRTQDERCKAAQKMVTSIDLSACTVLVDSMLNAANIAYGAVPIRLHVVQNSQIAYEGGAGPMKYRLNEVKAWLQDYQAKLLQE</sequence>
<dbReference type="EMBL" id="MU827309">
    <property type="protein sequence ID" value="KAJ7360510.1"/>
    <property type="molecule type" value="Genomic_DNA"/>
</dbReference>
<protein>
    <recommendedName>
        <fullName evidence="1">Iodothyronine deiodinase</fullName>
    </recommendedName>
</protein>
<comment type="function">
    <text evidence="1">Responsible for the deiodination of T4 (3,5,3',5'-tetraiodothyronine).</text>
</comment>
<name>A0A9W9YQK5_9CNID</name>
<gene>
    <name evidence="2" type="primary">DIO3_3</name>
    <name evidence="2" type="ORF">OS493_015612</name>
</gene>
<evidence type="ECO:0000313" key="2">
    <source>
        <dbReference type="EMBL" id="KAJ7360510.1"/>
    </source>
</evidence>
<evidence type="ECO:0000256" key="1">
    <source>
        <dbReference type="RuleBase" id="RU000676"/>
    </source>
</evidence>
<dbReference type="Proteomes" id="UP001163046">
    <property type="component" value="Unassembled WGS sequence"/>
</dbReference>
<comment type="caution">
    <text evidence="2">The sequence shown here is derived from an EMBL/GenBank/DDBJ whole genome shotgun (WGS) entry which is preliminary data.</text>
</comment>
<keyword evidence="1" id="KW-0893">Thyroid hormones biosynthesis</keyword>
<evidence type="ECO:0000313" key="3">
    <source>
        <dbReference type="Proteomes" id="UP001163046"/>
    </source>
</evidence>
<proteinExistence type="inferred from homology"/>
<dbReference type="InterPro" id="IPR000643">
    <property type="entry name" value="Iodothyronine_deiodinase"/>
</dbReference>
<organism evidence="2 3">
    <name type="scientific">Desmophyllum pertusum</name>
    <dbReference type="NCBI Taxonomy" id="174260"/>
    <lineage>
        <taxon>Eukaryota</taxon>
        <taxon>Metazoa</taxon>
        <taxon>Cnidaria</taxon>
        <taxon>Anthozoa</taxon>
        <taxon>Hexacorallia</taxon>
        <taxon>Scleractinia</taxon>
        <taxon>Caryophylliina</taxon>
        <taxon>Caryophylliidae</taxon>
        <taxon>Desmophyllum</taxon>
    </lineage>
</organism>
<dbReference type="Gene3D" id="3.40.30.10">
    <property type="entry name" value="Glutaredoxin"/>
    <property type="match status" value="1"/>
</dbReference>
<dbReference type="GO" id="GO:0004800">
    <property type="term" value="F:thyroxine 5'-deiodinase activity"/>
    <property type="evidence" value="ECO:0007669"/>
    <property type="project" value="InterPro"/>
</dbReference>
<reference evidence="2" key="1">
    <citation type="submission" date="2023-01" db="EMBL/GenBank/DDBJ databases">
        <title>Genome assembly of the deep-sea coral Lophelia pertusa.</title>
        <authorList>
            <person name="Herrera S."/>
            <person name="Cordes E."/>
        </authorList>
    </citation>
    <scope>NUCLEOTIDE SEQUENCE</scope>
    <source>
        <strain evidence="2">USNM1676648</strain>
        <tissue evidence="2">Polyp</tissue>
    </source>
</reference>